<dbReference type="OrthoDB" id="3027960at2"/>
<gene>
    <name evidence="1" type="ORF">GHI93_11710</name>
</gene>
<dbReference type="RefSeq" id="WP_153497210.1">
    <property type="nucleotide sequence ID" value="NZ_CBCRWP010000025.1"/>
</dbReference>
<sequence length="82" mass="9064">MKIELETRPCLVTFSSKKQVEGTFMGLFQHSYTHGDSLIVGGFKAGTVAYPIAIVEINGKMSEVRISQIEFLDVVKIDEVEG</sequence>
<evidence type="ECO:0000313" key="2">
    <source>
        <dbReference type="Proteomes" id="UP000439550"/>
    </source>
</evidence>
<dbReference type="AlphaFoldDB" id="A0A7X1Z9Z3"/>
<name>A0A7X1Z9Z3_9LACT</name>
<evidence type="ECO:0000313" key="1">
    <source>
        <dbReference type="EMBL" id="MQW40586.1"/>
    </source>
</evidence>
<proteinExistence type="predicted"/>
<dbReference type="EMBL" id="WITJ01000023">
    <property type="protein sequence ID" value="MQW40586.1"/>
    <property type="molecule type" value="Genomic_DNA"/>
</dbReference>
<organism evidence="1 2">
    <name type="scientific">Lactococcus hircilactis</name>
    <dbReference type="NCBI Taxonomy" id="1494462"/>
    <lineage>
        <taxon>Bacteria</taxon>
        <taxon>Bacillati</taxon>
        <taxon>Bacillota</taxon>
        <taxon>Bacilli</taxon>
        <taxon>Lactobacillales</taxon>
        <taxon>Streptococcaceae</taxon>
        <taxon>Lactococcus</taxon>
    </lineage>
</organism>
<keyword evidence="2" id="KW-1185">Reference proteome</keyword>
<reference evidence="1 2" key="1">
    <citation type="submission" date="2019-10" db="EMBL/GenBank/DDBJ databases">
        <authorList>
            <person name="Dong K."/>
        </authorList>
    </citation>
    <scope>NUCLEOTIDE SEQUENCE [LARGE SCALE GENOMIC DNA]</scope>
    <source>
        <strain evidence="1 2">DSM 28960</strain>
    </source>
</reference>
<protein>
    <submittedName>
        <fullName evidence="1">Uncharacterized protein</fullName>
    </submittedName>
</protein>
<accession>A0A7X1Z9Z3</accession>
<dbReference type="Proteomes" id="UP000439550">
    <property type="component" value="Unassembled WGS sequence"/>
</dbReference>
<comment type="caution">
    <text evidence="1">The sequence shown here is derived from an EMBL/GenBank/DDBJ whole genome shotgun (WGS) entry which is preliminary data.</text>
</comment>